<accession>A0A6L6U9P6</accession>
<protein>
    <submittedName>
        <fullName evidence="5">Antibiotic acetyltransferase</fullName>
    </submittedName>
</protein>
<dbReference type="RefSeq" id="WP_157362442.1">
    <property type="nucleotide sequence ID" value="NZ_WOWS01000001.1"/>
</dbReference>
<evidence type="ECO:0000256" key="2">
    <source>
        <dbReference type="ARBA" id="ARBA00022679"/>
    </source>
</evidence>
<dbReference type="InterPro" id="IPR050179">
    <property type="entry name" value="Trans_hexapeptide_repeat"/>
</dbReference>
<proteinExistence type="inferred from homology"/>
<dbReference type="GO" id="GO:0016746">
    <property type="term" value="F:acyltransferase activity"/>
    <property type="evidence" value="ECO:0007669"/>
    <property type="project" value="UniProtKB-KW"/>
</dbReference>
<keyword evidence="6" id="KW-1185">Reference proteome</keyword>
<sequence length="219" mass="24537">MVLRKIISKIVGYFIPQLRPILNDEVSLNYYKNNTRDFKQAEFSKIYEPYRIVNCTIGKGTYISVNSRISGLTVGKFCSVGPNFVCGWGIHPIDGISTNPYFYSTAKQNGQTLASKNLINERSKVTIGNDVFIGSNVTVLDGITIGDGAVIGAGAVVSKNIPDYAVAYGNPIEINKYRFTPSQIESLKRIAWWDFDDDKLKDINKMFYNIDAFIAKYDK</sequence>
<dbReference type="PANTHER" id="PTHR43300:SF11">
    <property type="entry name" value="ACETYLTRANSFERASE RV3034C-RELATED"/>
    <property type="match status" value="1"/>
</dbReference>
<dbReference type="PANTHER" id="PTHR43300">
    <property type="entry name" value="ACETYLTRANSFERASE"/>
    <property type="match status" value="1"/>
</dbReference>
<dbReference type="SUPFAM" id="SSF51161">
    <property type="entry name" value="Trimeric LpxA-like enzymes"/>
    <property type="match status" value="1"/>
</dbReference>
<gene>
    <name evidence="5" type="ORF">GN138_04280</name>
</gene>
<dbReference type="InterPro" id="IPR018357">
    <property type="entry name" value="Hexapep_transf_CS"/>
</dbReference>
<evidence type="ECO:0000256" key="4">
    <source>
        <dbReference type="ARBA" id="ARBA00023315"/>
    </source>
</evidence>
<reference evidence="5 6" key="1">
    <citation type="submission" date="2019-12" db="EMBL/GenBank/DDBJ databases">
        <authorList>
            <person name="Li J."/>
        </authorList>
    </citation>
    <scope>NUCLEOTIDE SEQUENCE [LARGE SCALE GENOMIC DNA]</scope>
    <source>
        <strain evidence="5 6">HL2-2</strain>
    </source>
</reference>
<evidence type="ECO:0000313" key="6">
    <source>
        <dbReference type="Proteomes" id="UP000478208"/>
    </source>
</evidence>
<keyword evidence="4" id="KW-0012">Acyltransferase</keyword>
<evidence type="ECO:0000313" key="5">
    <source>
        <dbReference type="EMBL" id="MUU77652.1"/>
    </source>
</evidence>
<dbReference type="Gene3D" id="2.160.10.10">
    <property type="entry name" value="Hexapeptide repeat proteins"/>
    <property type="match status" value="1"/>
</dbReference>
<evidence type="ECO:0000256" key="3">
    <source>
        <dbReference type="ARBA" id="ARBA00022737"/>
    </source>
</evidence>
<comment type="caution">
    <text evidence="5">The sequence shown here is derived from an EMBL/GenBank/DDBJ whole genome shotgun (WGS) entry which is preliminary data.</text>
</comment>
<organism evidence="5 6">
    <name type="scientific">Winogradskyella endarachnes</name>
    <dbReference type="NCBI Taxonomy" id="2681965"/>
    <lineage>
        <taxon>Bacteria</taxon>
        <taxon>Pseudomonadati</taxon>
        <taxon>Bacteroidota</taxon>
        <taxon>Flavobacteriia</taxon>
        <taxon>Flavobacteriales</taxon>
        <taxon>Flavobacteriaceae</taxon>
        <taxon>Winogradskyella</taxon>
    </lineage>
</organism>
<keyword evidence="3" id="KW-0677">Repeat</keyword>
<dbReference type="Proteomes" id="UP000478208">
    <property type="component" value="Unassembled WGS sequence"/>
</dbReference>
<keyword evidence="2 5" id="KW-0808">Transferase</keyword>
<comment type="similarity">
    <text evidence="1">Belongs to the transferase hexapeptide repeat family.</text>
</comment>
<dbReference type="EMBL" id="WOWS01000001">
    <property type="protein sequence ID" value="MUU77652.1"/>
    <property type="molecule type" value="Genomic_DNA"/>
</dbReference>
<evidence type="ECO:0000256" key="1">
    <source>
        <dbReference type="ARBA" id="ARBA00007274"/>
    </source>
</evidence>
<dbReference type="Pfam" id="PF00132">
    <property type="entry name" value="Hexapep"/>
    <property type="match status" value="1"/>
</dbReference>
<dbReference type="InterPro" id="IPR011004">
    <property type="entry name" value="Trimer_LpxA-like_sf"/>
</dbReference>
<dbReference type="PROSITE" id="PS00101">
    <property type="entry name" value="HEXAPEP_TRANSFERASES"/>
    <property type="match status" value="1"/>
</dbReference>
<dbReference type="InterPro" id="IPR001451">
    <property type="entry name" value="Hexapep"/>
</dbReference>
<dbReference type="CDD" id="cd03349">
    <property type="entry name" value="LbH_XAT"/>
    <property type="match status" value="1"/>
</dbReference>
<dbReference type="AlphaFoldDB" id="A0A6L6U9P6"/>
<name>A0A6L6U9P6_9FLAO</name>